<evidence type="ECO:0000313" key="11">
    <source>
        <dbReference type="Proteomes" id="UP000739538"/>
    </source>
</evidence>
<dbReference type="PANTHER" id="PTHR11319">
    <property type="entry name" value="G PROTEIN-COUPLED RECEPTOR-RELATED"/>
    <property type="match status" value="1"/>
</dbReference>
<dbReference type="EMBL" id="JAGQHS010000012">
    <property type="protein sequence ID" value="MCA9754907.1"/>
    <property type="molecule type" value="Genomic_DNA"/>
</dbReference>
<reference evidence="10" key="2">
    <citation type="journal article" date="2021" name="Microbiome">
        <title>Successional dynamics and alternative stable states in a saline activated sludge microbial community over 9 years.</title>
        <authorList>
            <person name="Wang Y."/>
            <person name="Ye J."/>
            <person name="Ju F."/>
            <person name="Liu L."/>
            <person name="Boyd J.A."/>
            <person name="Deng Y."/>
            <person name="Parks D.H."/>
            <person name="Jiang X."/>
            <person name="Yin X."/>
            <person name="Woodcroft B.J."/>
            <person name="Tyson G.W."/>
            <person name="Hugenholtz P."/>
            <person name="Polz M.F."/>
            <person name="Zhang T."/>
        </authorList>
    </citation>
    <scope>NUCLEOTIDE SEQUENCE</scope>
    <source>
        <strain evidence="10">HKST-UBA02</strain>
    </source>
</reference>
<organism evidence="10 11">
    <name type="scientific">Eiseniibacteriota bacterium</name>
    <dbReference type="NCBI Taxonomy" id="2212470"/>
    <lineage>
        <taxon>Bacteria</taxon>
        <taxon>Candidatus Eiseniibacteriota</taxon>
    </lineage>
</organism>
<feature type="region of interest" description="Disordered" evidence="8">
    <location>
        <begin position="1062"/>
        <end position="1097"/>
    </location>
</feature>
<dbReference type="Gene3D" id="2.60.40.4070">
    <property type="match status" value="1"/>
</dbReference>
<dbReference type="InterPro" id="IPR003368">
    <property type="entry name" value="POMP_repeat"/>
</dbReference>
<dbReference type="InterPro" id="IPR011050">
    <property type="entry name" value="Pectin_lyase_fold/virulence"/>
</dbReference>
<accession>A0A956N979</accession>
<feature type="signal peptide" evidence="9">
    <location>
        <begin position="1"/>
        <end position="29"/>
    </location>
</feature>
<keyword evidence="6" id="KW-0472">Membrane</keyword>
<comment type="subcellular location">
    <subcellularLocation>
        <location evidence="1">Cell envelope</location>
    </subcellularLocation>
    <subcellularLocation>
        <location evidence="2">Cell outer membrane</location>
    </subcellularLocation>
    <subcellularLocation>
        <location evidence="3">Secreted</location>
    </subcellularLocation>
</comment>
<proteinExistence type="predicted"/>
<dbReference type="Gene3D" id="2.160.20.10">
    <property type="entry name" value="Single-stranded right-handed beta-helix, Pectin lyase-like"/>
    <property type="match status" value="1"/>
</dbReference>
<sequence length="3098" mass="319727">MRQQRGPRLLPSVVSVALAALVVAGSARGATLHVAPDGTGEYPTIQDAVIAAVSGDSVSLADGTFTGLGNRDVDFLGKALVVASESGNRDAVVIDAEESGRGFLVSAQGPELRDLTIRNGFLTAPAAGLDLRGGAVHIAEGASLVVDNVVFDSNHATDHGGAIYLGRAATLDVTSSLFLHNSTPITASSGGAIRCDSLSVLTIQGCRFEGNYAEKGGAVYVRNNVASILDSEFVLNEADLGAAVYARAECSVAIERSDFFGNTALSRGGGFYAIDPGVVATIQDCRLSGNSALAAEVRNGGGAIFLILGPELTVTSSLISGNWAAWNGGAAYAEDATIHLVSTTIAGNGAAQRGGAFYGDTQISEGSVQLMDGDKVISWGNCAGTGGNEVVLETGATADLSCSVVDLAQVVGSVTTSDIVSSDPLFCDPIGCESAPTEAGDYALQFGSPASSDASPCGLLIGSEDLSNCVPLCPPRDFISDLSVPAEPDSSLWDDDVLHVVGDFVDGSLTHSVYGDAGAVSCGGTRVFIYDGSDRDVAALLGVADVFEDGSFFAVPIGSPAVDCVWIFAERDAVFSEGTRIAFDLEYPTVQPDPDSAFLYDPWNPYRIYGSGDYVNLRLLALDPFVDCDEPSGPVPARSSLLHVWADLSVLDQRAGVIPGFSTPADSILLTSLGADRVDNDGDWLPFLDLDESGFWNAGEPLRDDVGLDGIPNTNDFGEGDGVPTFGDPFVDENGNGVFDPGETFLDIVTTSGGSYGDHVFDPGEPNLDSRDLDEFGWYELRSSVAGTAGTVEQGFQLLDPDPLADGASLAVPIRLRDNGIDGGERPGALDIDLPFLDTMPDWNRSLSHVTLLDGTDPERQFRVQLDLTEPGPGVLEYLANETGEDSDGGLSLALGPGTVYGLGRYVDFTMRATPGDPVLYARMLLDVGDDGTWASLAMDPGPATGSDSDANGDGFPGGALFDEDADASASQSDGFDDDEDGVVDGPNEGIDFADREVHAAAQSYLDDLSSPFGNGLHSENDYTDNDNDAFFVYDAFYRSGPSPSDGYGRILWYNVDENDTNGFDDDNDGQIDEADEAPESNGYEGARDDDEDGIADGDAVAVPIDTEWSRLATDALATAPVPGPGVTGTAIRVDASRILGVRPPDGVDGETAPFYANLLAYTEVVPPGFEVLTNSSRTFSSSGYRFDAGLDSLRASRLEFSTTHGGKNLDFQRVAEVYGLATDGVERTGLRIDAYDPAGNERVGWMTPVRFTIDLLAPNVVIPGCDGVGNPSPDFADVDPVEPGVQIYDAGAHPADYELVAELPGPSDQDAVSVTFEGSYDADFATIDFSATDASAPFSALWPGTGMFHLENDPPDARRTVYFRARAVDELGNETPDDSLCVFQVDVVDGTAPSATLFQVGDDTDLSDGAEVYLDSTVVLAATLDDGDGTDASDIAQVNFERNQIGDVPDAGWIAIGSLVGESFGDTVSIDWNTTGLTAADYAVRAWAVDVEGNSDPGTAFQAQVTVAPIPQGACCVGEECSFGTEAQCASQEGAFFLGQPCDPSPCLLGACCSGAECAITSESECAESGGVFYAGGACDPNPCAEGACCVGTSCAISSRAECSQGEFREGDSCSPNPCMTGACCEDGGCTLRTLGECEDLGGDFVMAGSCDPDPCNSGACCLAEACSVTSQRECAQVEGVFRPGEVCDPNPCSLGACCEDEACSLSTRFDCQEVHGEFLEGANCDPSPCDFGACCAGDDCAVVSEAECVTQEGTFFADDFCDPSPCLEGACCVGDDCTFGAQSACVDLNGTFLPGAACDPNPCGQGACCVGESCSIVSQAGCDSLGGDYFVDEDCTPNPCTAGACCLDACTVVTRRECVAAGGVFLAGRNCDPDPCGSGACCVEEACTVGTESDCVDLGGVYLEGEACDPSPCDRGACCIGETCSVTSELECTDAGGEFRSDDRCDPSPCDIGVCCQDDQCSLVTEAACVNVGGQFLGDGECEPSPCVYGACCVGTECSLTTEAGCALNEGLFFPGAECDPSPCSSGACCIGDECSLLTELECVTGGGSYLGAVPCDPSPCLEGACCVAEDCVLGTEADCVALGGRFFPGDGCDPSPCLSGACCTESGCFVGTEPGCDDAGGSFFEGSPCTPSPCTTGACCVEKSCQVTSEAECVGLGGDFLLDLGCDPNPCDEGACCLDAECRFVNRASCDLLSGTFATDLPCDPSPCEVLPCCIGSECRLLTPAECGPLGGTVTPGTSCDPSPCVEGACCLGDDCAVVTAADCATGGGEFYADTSCDPSPCLTGACCVSSGCVVLSEADCDAAGGEFFVGSSCDPDPCLTGACCTADGCSQLSAGACAGLGGDHFAGQACDPSPCVEGACCVGDVCSVESEADCAADGGSFFASANCDPDPCLQGACCVGEECTVTSERDCSSTGGEFLAGDGCSPDPCVTGACCSGELCALGSEATCVQDGGEFFAGDDCDPNPCIEIGSCCLGDGSCLLISEADCTAAFGVEWNVDGVCDPNPCRPLIESVEIVGEPGDASWEVAASPNADVAEITGWFRRGGESTYRQVTGFQRDGATWVASFGEEPSLRGIEYYLDYQVQGESALRSYGSASTPRRIAFEETVPVPLPDAYHLRLLAAPGIASNANVYAFLESELGPPSATSWILATWNPSDAPSGPRESYVYATPETPTAWAGGRAYWFGIAEGDLDWAFRGVTRFPEAVSGTEETRVYEIPLSPGWNLIGNPAAYPVSLDPTTLLVRDGDAVQTWAARFGAESELIWVYDPARDAESPYQLANSVLSTWDGCWVENPTDRALVLGIPAAEASSAAIASGGAMTSGGAIGSGAAISSGGAIGSGAATSGSANGAETGSRPAPSPQLEVLLAVRSGGERRELAVGMVGPDEAPRLRRTVPPYPGQQLHASIVAPGGSASRAGRVEWRPDSGSEELWKVTIDAALPVQLTWALNGSETSAGDWSATIEDEGVGRTWSLHTLRSLDLPSGHHELVLTLARAPGSVPAVDELGLSLDPNPITDDTVISFRLPEESGASLSVFDVTGHRVWTMPRRNFPPGEHALVWDGESDGTRLPSGTYFIRLEVKSRGGVNAATRKFVLLR</sequence>
<dbReference type="GO" id="GO:0005576">
    <property type="term" value="C:extracellular region"/>
    <property type="evidence" value="ECO:0007669"/>
    <property type="project" value="UniProtKB-SubCell"/>
</dbReference>
<keyword evidence="7" id="KW-0998">Cell outer membrane</keyword>
<dbReference type="NCBIfam" id="TIGR01376">
    <property type="entry name" value="POMP_repeat"/>
    <property type="match status" value="1"/>
</dbReference>
<reference evidence="10" key="1">
    <citation type="submission" date="2020-04" db="EMBL/GenBank/DDBJ databases">
        <authorList>
            <person name="Zhang T."/>
        </authorList>
    </citation>
    <scope>NUCLEOTIDE SEQUENCE</scope>
    <source>
        <strain evidence="10">HKST-UBA02</strain>
    </source>
</reference>
<dbReference type="Proteomes" id="UP000739538">
    <property type="component" value="Unassembled WGS sequence"/>
</dbReference>
<evidence type="ECO:0000256" key="4">
    <source>
        <dbReference type="ARBA" id="ARBA00022525"/>
    </source>
</evidence>
<keyword evidence="4" id="KW-0964">Secreted</keyword>
<evidence type="ECO:0000256" key="7">
    <source>
        <dbReference type="ARBA" id="ARBA00023237"/>
    </source>
</evidence>
<gene>
    <name evidence="10" type="ORF">KDA27_03825</name>
</gene>
<evidence type="ECO:0000313" key="10">
    <source>
        <dbReference type="EMBL" id="MCA9754907.1"/>
    </source>
</evidence>
<feature type="chain" id="PRO_5037522629" evidence="9">
    <location>
        <begin position="30"/>
        <end position="3098"/>
    </location>
</feature>
<dbReference type="InterPro" id="IPR012334">
    <property type="entry name" value="Pectin_lyas_fold"/>
</dbReference>
<evidence type="ECO:0000256" key="3">
    <source>
        <dbReference type="ARBA" id="ARBA00004613"/>
    </source>
</evidence>
<name>A0A956N979_UNCEI</name>
<evidence type="ECO:0000256" key="2">
    <source>
        <dbReference type="ARBA" id="ARBA00004442"/>
    </source>
</evidence>
<dbReference type="GO" id="GO:0009279">
    <property type="term" value="C:cell outer membrane"/>
    <property type="evidence" value="ECO:0007669"/>
    <property type="project" value="UniProtKB-SubCell"/>
</dbReference>
<feature type="region of interest" description="Disordered" evidence="8">
    <location>
        <begin position="937"/>
        <end position="990"/>
    </location>
</feature>
<dbReference type="PANTHER" id="PTHR11319:SF35">
    <property type="entry name" value="OUTER MEMBRANE PROTEIN PMPC-RELATED"/>
    <property type="match status" value="1"/>
</dbReference>
<keyword evidence="5 9" id="KW-0732">Signal</keyword>
<dbReference type="SUPFAM" id="SSF51126">
    <property type="entry name" value="Pectin lyase-like"/>
    <property type="match status" value="1"/>
</dbReference>
<evidence type="ECO:0000256" key="6">
    <source>
        <dbReference type="ARBA" id="ARBA00023136"/>
    </source>
</evidence>
<comment type="caution">
    <text evidence="10">The sequence shown here is derived from an EMBL/GenBank/DDBJ whole genome shotgun (WGS) entry which is preliminary data.</text>
</comment>
<evidence type="ECO:0000256" key="9">
    <source>
        <dbReference type="SAM" id="SignalP"/>
    </source>
</evidence>
<dbReference type="Pfam" id="PF02415">
    <property type="entry name" value="Chlam_PMP"/>
    <property type="match status" value="1"/>
</dbReference>
<evidence type="ECO:0000256" key="1">
    <source>
        <dbReference type="ARBA" id="ARBA00004196"/>
    </source>
</evidence>
<feature type="compositionally biased region" description="Acidic residues" evidence="8">
    <location>
        <begin position="1062"/>
        <end position="1079"/>
    </location>
</feature>
<evidence type="ECO:0000256" key="8">
    <source>
        <dbReference type="SAM" id="MobiDB-lite"/>
    </source>
</evidence>
<protein>
    <submittedName>
        <fullName evidence="10">Right-handed parallel beta-helix repeat-containing protein</fullName>
    </submittedName>
</protein>
<evidence type="ECO:0000256" key="5">
    <source>
        <dbReference type="ARBA" id="ARBA00022729"/>
    </source>
</evidence>